<dbReference type="PANTHER" id="PTHR30417:SF1">
    <property type="entry name" value="N-ACETYLMURAMOYL-L-ALANINE AMIDASE AMID"/>
    <property type="match status" value="1"/>
</dbReference>
<gene>
    <name evidence="7" type="ORF">HFV08_27010</name>
</gene>
<dbReference type="EMBL" id="JAAWWP010000022">
    <property type="protein sequence ID" value="NKI44827.1"/>
    <property type="molecule type" value="Genomic_DNA"/>
</dbReference>
<evidence type="ECO:0000256" key="3">
    <source>
        <dbReference type="ARBA" id="ARBA00022801"/>
    </source>
</evidence>
<feature type="compositionally biased region" description="Basic and acidic residues" evidence="5">
    <location>
        <begin position="33"/>
        <end position="42"/>
    </location>
</feature>
<accession>A0ABX1H9V4</accession>
<dbReference type="InterPro" id="IPR051206">
    <property type="entry name" value="NAMLAA_amidase_2"/>
</dbReference>
<dbReference type="InterPro" id="IPR036505">
    <property type="entry name" value="Amidase/PGRP_sf"/>
</dbReference>
<protein>
    <recommendedName>
        <fullName evidence="2">N-acetylmuramoyl-L-alanine amidase</fullName>
        <ecNumber evidence="2">3.5.1.28</ecNumber>
    </recommendedName>
</protein>
<feature type="region of interest" description="Disordered" evidence="5">
    <location>
        <begin position="19"/>
        <end position="74"/>
    </location>
</feature>
<evidence type="ECO:0000256" key="1">
    <source>
        <dbReference type="ARBA" id="ARBA00001561"/>
    </source>
</evidence>
<keyword evidence="4" id="KW-0961">Cell wall biogenesis/degradation</keyword>
<dbReference type="SUPFAM" id="SSF55846">
    <property type="entry name" value="N-acetylmuramoyl-L-alanine amidase-like"/>
    <property type="match status" value="1"/>
</dbReference>
<evidence type="ECO:0000259" key="6">
    <source>
        <dbReference type="SMART" id="SM00644"/>
    </source>
</evidence>
<evidence type="ECO:0000256" key="5">
    <source>
        <dbReference type="SAM" id="MobiDB-lite"/>
    </source>
</evidence>
<evidence type="ECO:0000313" key="8">
    <source>
        <dbReference type="Proteomes" id="UP000772196"/>
    </source>
</evidence>
<dbReference type="InterPro" id="IPR002502">
    <property type="entry name" value="Amidase_domain"/>
</dbReference>
<comment type="catalytic activity">
    <reaction evidence="1">
        <text>Hydrolyzes the link between N-acetylmuramoyl residues and L-amino acid residues in certain cell-wall glycopeptides.</text>
        <dbReference type="EC" id="3.5.1.28"/>
    </reaction>
</comment>
<dbReference type="Gene3D" id="3.40.80.10">
    <property type="entry name" value="Peptidoglycan recognition protein-like"/>
    <property type="match status" value="1"/>
</dbReference>
<reference evidence="7 8" key="1">
    <citation type="submission" date="2020-04" db="EMBL/GenBank/DDBJ databases">
        <title>Phylogenetic Diversity and Antibacterial Activity against Ralstonia solanacearum of Endophytic Actinomycete Isolated from Moss.</title>
        <authorList>
            <person name="Zhuang X."/>
        </authorList>
    </citation>
    <scope>NUCLEOTIDE SEQUENCE [LARGE SCALE GENOMIC DNA]</scope>
    <source>
        <strain evidence="7 8">LD120</strain>
    </source>
</reference>
<dbReference type="CDD" id="cd06583">
    <property type="entry name" value="PGRP"/>
    <property type="match status" value="1"/>
</dbReference>
<keyword evidence="8" id="KW-1185">Reference proteome</keyword>
<feature type="compositionally biased region" description="Basic and acidic residues" evidence="5">
    <location>
        <begin position="315"/>
        <end position="328"/>
    </location>
</feature>
<feature type="domain" description="N-acetylmuramoyl-L-alanine amidase" evidence="6">
    <location>
        <begin position="135"/>
        <end position="264"/>
    </location>
</feature>
<dbReference type="EC" id="3.5.1.28" evidence="2"/>
<feature type="region of interest" description="Disordered" evidence="5">
    <location>
        <begin position="281"/>
        <end position="328"/>
    </location>
</feature>
<name>A0ABX1H9V4_9ACTN</name>
<dbReference type="PANTHER" id="PTHR30417">
    <property type="entry name" value="N-ACETYLMURAMOYL-L-ALANINE AMIDASE AMID"/>
    <property type="match status" value="1"/>
</dbReference>
<keyword evidence="3" id="KW-0378">Hydrolase</keyword>
<evidence type="ECO:0000256" key="4">
    <source>
        <dbReference type="ARBA" id="ARBA00023316"/>
    </source>
</evidence>
<feature type="compositionally biased region" description="Basic and acidic residues" evidence="5">
    <location>
        <begin position="284"/>
        <end position="307"/>
    </location>
</feature>
<sequence length="328" mass="35429">MAASTRRGRVRAGISVITRPEYGPGELNSRAYPLDDGKRDEECAGGIRAGAGRRRDVGREPGGGGEAKAGSDGDRRISRRTLLIGGTAAAVGTGLLARDQLGRTWWRLPGVEKPRKPGEVDFAGAEWIGASPANWRRADRPDDYAIDMVVVHVTQGSYRSTLKVFRDPAHQAATHYVVRGDGEVTQMIRELDVAFHAGNRAYNERSVGIEHVGWVDRPESFTEEMYRASARLTAGICARYDIPVDRKHIIGHVEVPGTDHTDPGRFWDWGKYLRLVREAGAAGAERKSGKAGKAEKAGKAGKAEKAGKAGAAKAGAEKETGKAARPER</sequence>
<evidence type="ECO:0000256" key="2">
    <source>
        <dbReference type="ARBA" id="ARBA00011901"/>
    </source>
</evidence>
<evidence type="ECO:0000313" key="7">
    <source>
        <dbReference type="EMBL" id="NKI44827.1"/>
    </source>
</evidence>
<dbReference type="Pfam" id="PF01510">
    <property type="entry name" value="Amidase_2"/>
    <property type="match status" value="1"/>
</dbReference>
<proteinExistence type="predicted"/>
<dbReference type="SMART" id="SM00644">
    <property type="entry name" value="Ami_2"/>
    <property type="match status" value="1"/>
</dbReference>
<organism evidence="7 8">
    <name type="scientific">Streptomyces physcomitrii</name>
    <dbReference type="NCBI Taxonomy" id="2724184"/>
    <lineage>
        <taxon>Bacteria</taxon>
        <taxon>Bacillati</taxon>
        <taxon>Actinomycetota</taxon>
        <taxon>Actinomycetes</taxon>
        <taxon>Kitasatosporales</taxon>
        <taxon>Streptomycetaceae</taxon>
        <taxon>Streptomyces</taxon>
    </lineage>
</organism>
<comment type="caution">
    <text evidence="7">The sequence shown here is derived from an EMBL/GenBank/DDBJ whole genome shotgun (WGS) entry which is preliminary data.</text>
</comment>
<dbReference type="Proteomes" id="UP000772196">
    <property type="component" value="Unassembled WGS sequence"/>
</dbReference>